<evidence type="ECO:0000256" key="3">
    <source>
        <dbReference type="ARBA" id="ARBA00023002"/>
    </source>
</evidence>
<dbReference type="PANTHER" id="PTHR33711">
    <property type="entry name" value="DIOXYGENASE, PUTATIVE (AFU_ORTHOLOGUE AFUA_2G02910)-RELATED"/>
    <property type="match status" value="1"/>
</dbReference>
<dbReference type="Gene3D" id="2.60.130.10">
    <property type="entry name" value="Aromatic compound dioxygenase"/>
    <property type="match status" value="1"/>
</dbReference>
<dbReference type="NCBIfam" id="TIGR02423">
    <property type="entry name" value="protocat_alph"/>
    <property type="match status" value="1"/>
</dbReference>
<evidence type="ECO:0000256" key="2">
    <source>
        <dbReference type="ARBA" id="ARBA00022964"/>
    </source>
</evidence>
<dbReference type="AlphaFoldDB" id="A0A382RDL5"/>
<proteinExistence type="inferred from homology"/>
<organism evidence="5">
    <name type="scientific">marine metagenome</name>
    <dbReference type="NCBI Taxonomy" id="408172"/>
    <lineage>
        <taxon>unclassified sequences</taxon>
        <taxon>metagenomes</taxon>
        <taxon>ecological metagenomes</taxon>
    </lineage>
</organism>
<name>A0A382RDL5_9ZZZZ</name>
<dbReference type="InterPro" id="IPR012786">
    <property type="entry name" value="Protocat_dOase_a"/>
</dbReference>
<dbReference type="InterPro" id="IPR015889">
    <property type="entry name" value="Intradiol_dOase_core"/>
</dbReference>
<dbReference type="InterPro" id="IPR050770">
    <property type="entry name" value="Intradiol_RC_Dioxygenase"/>
</dbReference>
<dbReference type="GO" id="GO:0018578">
    <property type="term" value="F:protocatechuate 3,4-dioxygenase activity"/>
    <property type="evidence" value="ECO:0007669"/>
    <property type="project" value="InterPro"/>
</dbReference>
<keyword evidence="3" id="KW-0560">Oxidoreductase</keyword>
<dbReference type="InterPro" id="IPR000627">
    <property type="entry name" value="Intradiol_dOase_C"/>
</dbReference>
<keyword evidence="2" id="KW-0223">Dioxygenase</keyword>
<dbReference type="Pfam" id="PF00775">
    <property type="entry name" value="Dioxygenase_C"/>
    <property type="match status" value="1"/>
</dbReference>
<protein>
    <recommendedName>
        <fullName evidence="4">Intradiol ring-cleavage dioxygenases domain-containing protein</fullName>
    </recommendedName>
</protein>
<evidence type="ECO:0000313" key="5">
    <source>
        <dbReference type="EMBL" id="SVC95450.1"/>
    </source>
</evidence>
<feature type="domain" description="Intradiol ring-cleavage dioxygenases" evidence="4">
    <location>
        <begin position="39"/>
        <end position="67"/>
    </location>
</feature>
<reference evidence="5" key="1">
    <citation type="submission" date="2018-05" db="EMBL/GenBank/DDBJ databases">
        <authorList>
            <person name="Lanie J.A."/>
            <person name="Ng W.-L."/>
            <person name="Kazmierczak K.M."/>
            <person name="Andrzejewski T.M."/>
            <person name="Davidsen T.M."/>
            <person name="Wayne K.J."/>
            <person name="Tettelin H."/>
            <person name="Glass J.I."/>
            <person name="Rusch D."/>
            <person name="Podicherti R."/>
            <person name="Tsui H.-C.T."/>
            <person name="Winkler M.E."/>
        </authorList>
    </citation>
    <scope>NUCLEOTIDE SEQUENCE</scope>
</reference>
<evidence type="ECO:0000256" key="1">
    <source>
        <dbReference type="ARBA" id="ARBA00007825"/>
    </source>
</evidence>
<gene>
    <name evidence="5" type="ORF">METZ01_LOCUS348304</name>
</gene>
<evidence type="ECO:0000259" key="4">
    <source>
        <dbReference type="PROSITE" id="PS00083"/>
    </source>
</evidence>
<dbReference type="EMBL" id="UINC01120764">
    <property type="protein sequence ID" value="SVC95450.1"/>
    <property type="molecule type" value="Genomic_DNA"/>
</dbReference>
<accession>A0A382RDL5</accession>
<dbReference type="PROSITE" id="PS00083">
    <property type="entry name" value="INTRADIOL_DIOXYGENAS"/>
    <property type="match status" value="1"/>
</dbReference>
<dbReference type="GO" id="GO:0008199">
    <property type="term" value="F:ferric iron binding"/>
    <property type="evidence" value="ECO:0007669"/>
    <property type="project" value="InterPro"/>
</dbReference>
<comment type="similarity">
    <text evidence="1">Belongs to the intradiol ring-cleavage dioxygenase family.</text>
</comment>
<dbReference type="PANTHER" id="PTHR33711:SF9">
    <property type="entry name" value="PROTOCATECHUATE 3,4-DIOXYGENASE ALPHA CHAIN"/>
    <property type="match status" value="1"/>
</dbReference>
<feature type="non-terminal residue" evidence="5">
    <location>
        <position position="164"/>
    </location>
</feature>
<dbReference type="SUPFAM" id="SSF49482">
    <property type="entry name" value="Aromatic compound dioxygenase"/>
    <property type="match status" value="1"/>
</dbReference>
<sequence>MSEFGITASQTVGPFLKIGLAQGDQEYVVAENAKGALRIDGHVYDGQGQPVPDAMIEIWQANIYGKYDHPDDTTDAELVKSFYGFGRSCTDNSGHFFFVTVKPGRVAGLGNTLQAPHMAINVFARGMLKQQVTRLYFSDEIEANSEDPVLNSIEDADVRDTLVA</sequence>